<dbReference type="AlphaFoldDB" id="A0AA36B1K4"/>
<feature type="region of interest" description="Disordered" evidence="1">
    <location>
        <begin position="103"/>
        <end position="123"/>
    </location>
</feature>
<feature type="compositionally biased region" description="Low complexity" evidence="1">
    <location>
        <begin position="103"/>
        <end position="113"/>
    </location>
</feature>
<evidence type="ECO:0000313" key="2">
    <source>
        <dbReference type="EMBL" id="CAI9725608.1"/>
    </source>
</evidence>
<protein>
    <submittedName>
        <fullName evidence="2">Uncharacterized protein</fullName>
    </submittedName>
</protein>
<proteinExistence type="predicted"/>
<dbReference type="EMBL" id="OX597820">
    <property type="protein sequence ID" value="CAI9725608.1"/>
    <property type="molecule type" value="Genomic_DNA"/>
</dbReference>
<gene>
    <name evidence="2" type="ORF">OCTVUL_1B025647</name>
</gene>
<name>A0AA36B1K4_OCTVU</name>
<sequence length="123" mass="13376">MHMSYVSTIWSHHSINEMLDNENVPHQNNGNATINADVQAADKNSQHRLRLDRKAAAAENDAQHELHLNRNAASTAFARAAENDAQCELHLSRDAASTASARAAATADNRSNRLGGCFSVQSQ</sequence>
<evidence type="ECO:0000313" key="3">
    <source>
        <dbReference type="Proteomes" id="UP001162480"/>
    </source>
</evidence>
<evidence type="ECO:0000256" key="1">
    <source>
        <dbReference type="SAM" id="MobiDB-lite"/>
    </source>
</evidence>
<organism evidence="2 3">
    <name type="scientific">Octopus vulgaris</name>
    <name type="common">Common octopus</name>
    <dbReference type="NCBI Taxonomy" id="6645"/>
    <lineage>
        <taxon>Eukaryota</taxon>
        <taxon>Metazoa</taxon>
        <taxon>Spiralia</taxon>
        <taxon>Lophotrochozoa</taxon>
        <taxon>Mollusca</taxon>
        <taxon>Cephalopoda</taxon>
        <taxon>Coleoidea</taxon>
        <taxon>Octopodiformes</taxon>
        <taxon>Octopoda</taxon>
        <taxon>Incirrata</taxon>
        <taxon>Octopodidae</taxon>
        <taxon>Octopus</taxon>
    </lineage>
</organism>
<dbReference type="Proteomes" id="UP001162480">
    <property type="component" value="Chromosome 7"/>
</dbReference>
<keyword evidence="3" id="KW-1185">Reference proteome</keyword>
<reference evidence="2" key="1">
    <citation type="submission" date="2023-08" db="EMBL/GenBank/DDBJ databases">
        <authorList>
            <person name="Alioto T."/>
            <person name="Alioto T."/>
            <person name="Gomez Garrido J."/>
        </authorList>
    </citation>
    <scope>NUCLEOTIDE SEQUENCE</scope>
</reference>
<accession>A0AA36B1K4</accession>